<comment type="caution">
    <text evidence="2">The sequence shown here is derived from an EMBL/GenBank/DDBJ whole genome shotgun (WGS) entry which is preliminary data.</text>
</comment>
<name>A0ABP0JND0_9DINO</name>
<evidence type="ECO:0000256" key="1">
    <source>
        <dbReference type="SAM" id="MobiDB-lite"/>
    </source>
</evidence>
<dbReference type="Gene3D" id="3.40.395.10">
    <property type="entry name" value="Adenoviral Proteinase, Chain A"/>
    <property type="match status" value="1"/>
</dbReference>
<evidence type="ECO:0000313" key="2">
    <source>
        <dbReference type="EMBL" id="CAK9015917.1"/>
    </source>
</evidence>
<dbReference type="InterPro" id="IPR038765">
    <property type="entry name" value="Papain-like_cys_pep_sf"/>
</dbReference>
<feature type="compositionally biased region" description="Polar residues" evidence="1">
    <location>
        <begin position="231"/>
        <end position="245"/>
    </location>
</feature>
<proteinExistence type="predicted"/>
<reference evidence="2 3" key="1">
    <citation type="submission" date="2024-02" db="EMBL/GenBank/DDBJ databases">
        <authorList>
            <person name="Chen Y."/>
            <person name="Shah S."/>
            <person name="Dougan E. K."/>
            <person name="Thang M."/>
            <person name="Chan C."/>
        </authorList>
    </citation>
    <scope>NUCLEOTIDE SEQUENCE [LARGE SCALE GENOMIC DNA]</scope>
</reference>
<accession>A0ABP0JND0</accession>
<dbReference type="Proteomes" id="UP001642484">
    <property type="component" value="Unassembled WGS sequence"/>
</dbReference>
<sequence>MVDPTLAEKDYEFAAWESSAGNILSILASETHWALLVTNFYAGASVLFDGKSNAVIREKAMQHHEYFTRKGYDLSFVDADVPKQQDDWSCGHRVLLTVNCLLKELTRKDARKEGFPIEIPPEWVCAHEMEKLLAYLTSCQTWQMPQEEPLPLSPVKQEPSFVATKKEQPAEEAKRPGVKKVEKLKALPVKAERSAAPDAPSLGQKPDISSAQELKKPKVQLVKAERPTALNAPSLSEKASTSGSSCAKGLGPEARASAPEHAEARASTPERNQKIQEDIDMAKLQEEQLTNGMRPRGRPRKGTQKEEHILKTWLANNRKGIYQETENSETKFVYFCVPCHKDVQFYRDAITYLRLHERDCCGHHKGLKKMGLNVIGEVVEVTHACTGVLIQESTCDLGKLLGSLRMWMSVGQPSLAPAYGSAKVLLEEGCWRSAGDDFFVRHKDCSGHKCVSHCDLCEQFATRPKISAEIAQWGYRIDLVTLAHHIAYGTVQDRRGQEDLMRSRDYMTSGMAGADFESLMKRSDRNIIWHVRRLLESIAVARRNTAYQDFIQFRVHGLADFQAPENVQKDVLAGLIKKYQAALEEGTCLQDVTPSDFRLASMVASGELRRSGGALLDALFKSAMLRVNRKCELRPNSSKYFDNELSCELLFTLGRGKCLREMLRLFGVSEAVIPKEWQPEGCVTNWKVRMANRIAENTATLLRLALTFRPYTYVTIENPKSTMLFKLPAVASLLNEFAFVGILTYLGFFGMDLLKPTWLRTTMGLAMGVARKATKKQKAKFDERIARKRAKLLKQGKKLPIYYRTHSGASGKKQFSGGPNLPDTSTYPQAFCTAFYKLWRQAFSMASLRNAEQSSVGA</sequence>
<evidence type="ECO:0000313" key="3">
    <source>
        <dbReference type="Proteomes" id="UP001642484"/>
    </source>
</evidence>
<feature type="region of interest" description="Disordered" evidence="1">
    <location>
        <begin position="148"/>
        <end position="306"/>
    </location>
</feature>
<keyword evidence="3" id="KW-1185">Reference proteome</keyword>
<organism evidence="2 3">
    <name type="scientific">Durusdinium trenchii</name>
    <dbReference type="NCBI Taxonomy" id="1381693"/>
    <lineage>
        <taxon>Eukaryota</taxon>
        <taxon>Sar</taxon>
        <taxon>Alveolata</taxon>
        <taxon>Dinophyceae</taxon>
        <taxon>Suessiales</taxon>
        <taxon>Symbiodiniaceae</taxon>
        <taxon>Durusdinium</taxon>
    </lineage>
</organism>
<protein>
    <recommendedName>
        <fullName evidence="4">Ubiquitin-like protease family profile domain-containing protein</fullName>
    </recommendedName>
</protein>
<dbReference type="EMBL" id="CAXAMN010005936">
    <property type="protein sequence ID" value="CAK9015917.1"/>
    <property type="molecule type" value="Genomic_DNA"/>
</dbReference>
<evidence type="ECO:0008006" key="4">
    <source>
        <dbReference type="Google" id="ProtNLM"/>
    </source>
</evidence>
<gene>
    <name evidence="2" type="ORF">CCMP2556_LOCUS12281</name>
</gene>
<feature type="compositionally biased region" description="Basic and acidic residues" evidence="1">
    <location>
        <begin position="271"/>
        <end position="286"/>
    </location>
</feature>
<dbReference type="SUPFAM" id="SSF54001">
    <property type="entry name" value="Cysteine proteinases"/>
    <property type="match status" value="1"/>
</dbReference>
<feature type="compositionally biased region" description="Basic and acidic residues" evidence="1">
    <location>
        <begin position="164"/>
        <end position="195"/>
    </location>
</feature>